<proteinExistence type="predicted"/>
<reference evidence="1 2" key="1">
    <citation type="submission" date="2016-10" db="EMBL/GenBank/DDBJ databases">
        <title>The genome sequence of Colletotrichum fioriniae PJ7.</title>
        <authorList>
            <person name="Baroncelli R."/>
        </authorList>
    </citation>
    <scope>NUCLEOTIDE SEQUENCE [LARGE SCALE GENOMIC DNA]</scope>
    <source>
        <strain evidence="1 2">IMI 384185</strain>
    </source>
</reference>
<dbReference type="RefSeq" id="XP_060340946.1">
    <property type="nucleotide sequence ID" value="XM_060500465.1"/>
</dbReference>
<dbReference type="GeneID" id="85384364"/>
<evidence type="ECO:0000313" key="1">
    <source>
        <dbReference type="EMBL" id="KAK1517356.1"/>
    </source>
</evidence>
<organism evidence="1 2">
    <name type="scientific">Colletotrichum paranaense</name>
    <dbReference type="NCBI Taxonomy" id="1914294"/>
    <lineage>
        <taxon>Eukaryota</taxon>
        <taxon>Fungi</taxon>
        <taxon>Dikarya</taxon>
        <taxon>Ascomycota</taxon>
        <taxon>Pezizomycotina</taxon>
        <taxon>Sordariomycetes</taxon>
        <taxon>Hypocreomycetidae</taxon>
        <taxon>Glomerellales</taxon>
        <taxon>Glomerellaceae</taxon>
        <taxon>Colletotrichum</taxon>
        <taxon>Colletotrichum acutatum species complex</taxon>
    </lineage>
</organism>
<sequence>MSGTSGFALRSLSSKRMARLYRGINHGAHLLQLRCIYGIPWRHGKLIRPEKGWRSRSVLIRWRGSSNATIIRQRATSMTIRSILRPNLLRRMMRLNLSVTRAYSGLPTCVKVKVPRCIPKLSWPFIRTMSSLPVYGYCPYKSSLGFL</sequence>
<accession>A0ABQ9RYA2</accession>
<dbReference type="Proteomes" id="UP001241169">
    <property type="component" value="Unassembled WGS sequence"/>
</dbReference>
<comment type="caution">
    <text evidence="1">The sequence shown here is derived from an EMBL/GenBank/DDBJ whole genome shotgun (WGS) entry which is preliminary data.</text>
</comment>
<gene>
    <name evidence="1" type="ORF">CPAR01_16220</name>
</gene>
<dbReference type="EMBL" id="MOPA01000023">
    <property type="protein sequence ID" value="KAK1517356.1"/>
    <property type="molecule type" value="Genomic_DNA"/>
</dbReference>
<name>A0ABQ9RYA2_9PEZI</name>
<evidence type="ECO:0000313" key="2">
    <source>
        <dbReference type="Proteomes" id="UP001241169"/>
    </source>
</evidence>
<keyword evidence="2" id="KW-1185">Reference proteome</keyword>
<protein>
    <submittedName>
        <fullName evidence="1">Uncharacterized protein</fullName>
    </submittedName>
</protein>